<keyword evidence="2" id="KW-0255">Endonuclease</keyword>
<keyword evidence="2" id="KW-0378">Hydrolase</keyword>
<evidence type="ECO:0000259" key="1">
    <source>
        <dbReference type="Pfam" id="PF01844"/>
    </source>
</evidence>
<gene>
    <name evidence="2" type="ORF">F2Y81_16720</name>
</gene>
<dbReference type="RefSeq" id="WP_149920294.1">
    <property type="nucleotide sequence ID" value="NZ_VVYV01000029.1"/>
</dbReference>
<organism evidence="2 3">
    <name type="scientific">Bacteroides cellulosilyticus</name>
    <dbReference type="NCBI Taxonomy" id="246787"/>
    <lineage>
        <taxon>Bacteria</taxon>
        <taxon>Pseudomonadati</taxon>
        <taxon>Bacteroidota</taxon>
        <taxon>Bacteroidia</taxon>
        <taxon>Bacteroidales</taxon>
        <taxon>Bacteroidaceae</taxon>
        <taxon>Bacteroides</taxon>
    </lineage>
</organism>
<proteinExistence type="predicted"/>
<dbReference type="Pfam" id="PF01844">
    <property type="entry name" value="HNH"/>
    <property type="match status" value="1"/>
</dbReference>
<dbReference type="EMBL" id="VVYV01000029">
    <property type="protein sequence ID" value="KAA5416006.1"/>
    <property type="molecule type" value="Genomic_DNA"/>
</dbReference>
<comment type="caution">
    <text evidence="2">The sequence shown here is derived from an EMBL/GenBank/DDBJ whole genome shotgun (WGS) entry which is preliminary data.</text>
</comment>
<dbReference type="Proteomes" id="UP000448877">
    <property type="component" value="Unassembled WGS sequence"/>
</dbReference>
<dbReference type="GO" id="GO:0004519">
    <property type="term" value="F:endonuclease activity"/>
    <property type="evidence" value="ECO:0007669"/>
    <property type="project" value="UniProtKB-KW"/>
</dbReference>
<accession>A0A642PTT4</accession>
<keyword evidence="2" id="KW-0540">Nuclease</keyword>
<dbReference type="GO" id="GO:0008270">
    <property type="term" value="F:zinc ion binding"/>
    <property type="evidence" value="ECO:0007669"/>
    <property type="project" value="InterPro"/>
</dbReference>
<dbReference type="GO" id="GO:0003676">
    <property type="term" value="F:nucleic acid binding"/>
    <property type="evidence" value="ECO:0007669"/>
    <property type="project" value="InterPro"/>
</dbReference>
<evidence type="ECO:0000313" key="2">
    <source>
        <dbReference type="EMBL" id="KAA5416006.1"/>
    </source>
</evidence>
<feature type="domain" description="HNH" evidence="1">
    <location>
        <begin position="179"/>
        <end position="233"/>
    </location>
</feature>
<reference evidence="2 3" key="1">
    <citation type="journal article" date="2019" name="Nat. Med.">
        <title>A library of human gut bacterial isolates paired with longitudinal multiomics data enables mechanistic microbiome research.</title>
        <authorList>
            <person name="Poyet M."/>
            <person name="Groussin M."/>
            <person name="Gibbons S.M."/>
            <person name="Avila-Pacheco J."/>
            <person name="Jiang X."/>
            <person name="Kearney S.M."/>
            <person name="Perrotta A.R."/>
            <person name="Berdy B."/>
            <person name="Zhao S."/>
            <person name="Lieberman T.D."/>
            <person name="Swanson P.K."/>
            <person name="Smith M."/>
            <person name="Roesemann S."/>
            <person name="Alexander J.E."/>
            <person name="Rich S.A."/>
            <person name="Livny J."/>
            <person name="Vlamakis H."/>
            <person name="Clish C."/>
            <person name="Bullock K."/>
            <person name="Deik A."/>
            <person name="Scott J."/>
            <person name="Pierce K.A."/>
            <person name="Xavier R.J."/>
            <person name="Alm E.J."/>
        </authorList>
    </citation>
    <scope>NUCLEOTIDE SEQUENCE [LARGE SCALE GENOMIC DNA]</scope>
    <source>
        <strain evidence="2 3">BIOML-A6</strain>
    </source>
</reference>
<dbReference type="AlphaFoldDB" id="A0A642PTT4"/>
<dbReference type="InterPro" id="IPR002711">
    <property type="entry name" value="HNH"/>
</dbReference>
<protein>
    <submittedName>
        <fullName evidence="2">HNH endonuclease</fullName>
    </submittedName>
</protein>
<name>A0A642PTT4_9BACE</name>
<evidence type="ECO:0000313" key="3">
    <source>
        <dbReference type="Proteomes" id="UP000448877"/>
    </source>
</evidence>
<sequence>MERAILIDNKEDLIANLNKIEDYLVNGSDEEVQEIHGYIQKGRTFVCYKVNDEYHFAPSRFIGYKYNNLKKHAQFRNDHEVSGIDTDKKLSKSNLLGKYSTNPKLETLYIRFCKSINVRVLNYKRKYWLIDWDLQPLLQSTYVEGMMNLRTHMTRERNTKLVRDAKLAFKRSHGGHLFCEVCGFDFYRTYGKLGEGFIEAHHRAALSESEDVHLVKITDLAMVCPNCHSMLHRDISNLTIESLKIILSKNRE</sequence>